<dbReference type="KEGG" id="sace:GIY23_14250"/>
<dbReference type="InterPro" id="IPR020904">
    <property type="entry name" value="Sc_DH/Rdtase_CS"/>
</dbReference>
<evidence type="ECO:0000256" key="1">
    <source>
        <dbReference type="ARBA" id="ARBA00006484"/>
    </source>
</evidence>
<gene>
    <name evidence="3" type="ORF">GIY23_14250</name>
</gene>
<dbReference type="Gene3D" id="3.40.50.720">
    <property type="entry name" value="NAD(P)-binding Rossmann-like Domain"/>
    <property type="match status" value="1"/>
</dbReference>
<protein>
    <submittedName>
        <fullName evidence="3">SDR family oxidoreductase</fullName>
    </submittedName>
</protein>
<dbReference type="RefSeq" id="WP_154077111.1">
    <property type="nucleotide sequence ID" value="NZ_CP045929.1"/>
</dbReference>
<keyword evidence="2" id="KW-0560">Oxidoreductase</keyword>
<reference evidence="4" key="1">
    <citation type="submission" date="2019-11" db="EMBL/GenBank/DDBJ databases">
        <title>The complete genome sequence of Saccharopolyspora sp. E2A.</title>
        <authorList>
            <person name="Zhang G."/>
        </authorList>
    </citation>
    <scope>NUCLEOTIDE SEQUENCE [LARGE SCALE GENOMIC DNA]</scope>
    <source>
        <strain evidence="4">E2A</strain>
    </source>
</reference>
<dbReference type="NCBIfam" id="NF009093">
    <property type="entry name" value="PRK12429.1"/>
    <property type="match status" value="1"/>
</dbReference>
<evidence type="ECO:0000313" key="3">
    <source>
        <dbReference type="EMBL" id="QGK70529.1"/>
    </source>
</evidence>
<accession>A0A5Q3QGD4</accession>
<proteinExistence type="inferred from homology"/>
<dbReference type="InterPro" id="IPR002347">
    <property type="entry name" value="SDR_fam"/>
</dbReference>
<dbReference type="PANTHER" id="PTHR42879:SF2">
    <property type="entry name" value="3-OXOACYL-[ACYL-CARRIER-PROTEIN] REDUCTASE FABG"/>
    <property type="match status" value="1"/>
</dbReference>
<dbReference type="FunFam" id="3.40.50.720:FF:000084">
    <property type="entry name" value="Short-chain dehydrogenase reductase"/>
    <property type="match status" value="1"/>
</dbReference>
<dbReference type="PRINTS" id="PR00081">
    <property type="entry name" value="GDHRDH"/>
</dbReference>
<name>A0A5Q3QGD4_9PSEU</name>
<dbReference type="SUPFAM" id="SSF51735">
    <property type="entry name" value="NAD(P)-binding Rossmann-fold domains"/>
    <property type="match status" value="1"/>
</dbReference>
<dbReference type="GO" id="GO:0032787">
    <property type="term" value="P:monocarboxylic acid metabolic process"/>
    <property type="evidence" value="ECO:0007669"/>
    <property type="project" value="UniProtKB-ARBA"/>
</dbReference>
<evidence type="ECO:0000313" key="4">
    <source>
        <dbReference type="Proteomes" id="UP000371041"/>
    </source>
</evidence>
<dbReference type="Proteomes" id="UP000371041">
    <property type="component" value="Chromosome"/>
</dbReference>
<organism evidence="3 4">
    <name type="scientific">Allosaccharopolyspora coralli</name>
    <dbReference type="NCBI Taxonomy" id="2665642"/>
    <lineage>
        <taxon>Bacteria</taxon>
        <taxon>Bacillati</taxon>
        <taxon>Actinomycetota</taxon>
        <taxon>Actinomycetes</taxon>
        <taxon>Pseudonocardiales</taxon>
        <taxon>Pseudonocardiaceae</taxon>
        <taxon>Allosaccharopolyspora</taxon>
    </lineage>
</organism>
<dbReference type="AlphaFoldDB" id="A0A5Q3QGD4"/>
<keyword evidence="4" id="KW-1185">Reference proteome</keyword>
<dbReference type="InterPro" id="IPR036291">
    <property type="entry name" value="NAD(P)-bd_dom_sf"/>
</dbReference>
<evidence type="ECO:0000256" key="2">
    <source>
        <dbReference type="ARBA" id="ARBA00023002"/>
    </source>
</evidence>
<dbReference type="Pfam" id="PF13561">
    <property type="entry name" value="adh_short_C2"/>
    <property type="match status" value="1"/>
</dbReference>
<sequence>MTTTSGQLAGATALITGAGSGIGLACARALTRGGAKVHLVDRDEQACRDAAENVGGVPHAVDLAEPRATETLPHEVDVLVNNAGFQHLAPIHEFPADRFRAMHEVMVTAPFLLIRRCLPHMRDRGWGRIVNVSSVHGHRASPDKSAYVAAKHALEGLNKVAALEGAEYGVTSNCVAPGYVRTALVEGQVQAQADSRGIASDKVLDEVFLKRTAIKRLIEPDEIAAVVTWLCGPGSDYVTGTSIPVDGAWTAQ</sequence>
<dbReference type="PANTHER" id="PTHR42879">
    <property type="entry name" value="3-OXOACYL-(ACYL-CARRIER-PROTEIN) REDUCTASE"/>
    <property type="match status" value="1"/>
</dbReference>
<dbReference type="EMBL" id="CP045929">
    <property type="protein sequence ID" value="QGK70529.1"/>
    <property type="molecule type" value="Genomic_DNA"/>
</dbReference>
<dbReference type="PRINTS" id="PR00080">
    <property type="entry name" value="SDRFAMILY"/>
</dbReference>
<dbReference type="PROSITE" id="PS00061">
    <property type="entry name" value="ADH_SHORT"/>
    <property type="match status" value="1"/>
</dbReference>
<dbReference type="GO" id="GO:0016491">
    <property type="term" value="F:oxidoreductase activity"/>
    <property type="evidence" value="ECO:0007669"/>
    <property type="project" value="UniProtKB-KW"/>
</dbReference>
<comment type="similarity">
    <text evidence="1">Belongs to the short-chain dehydrogenases/reductases (SDR) family.</text>
</comment>
<dbReference type="InterPro" id="IPR050259">
    <property type="entry name" value="SDR"/>
</dbReference>